<evidence type="ECO:0000256" key="1">
    <source>
        <dbReference type="ARBA" id="ARBA00008609"/>
    </source>
</evidence>
<evidence type="ECO:0000259" key="5">
    <source>
        <dbReference type="Pfam" id="PF07992"/>
    </source>
</evidence>
<evidence type="ECO:0000259" key="6">
    <source>
        <dbReference type="Pfam" id="PF08669"/>
    </source>
</evidence>
<dbReference type="Gene3D" id="3.10.20.440">
    <property type="entry name" value="2Fe-2S iron-sulphur cluster binding domain, sarcosine oxidase, alpha subunit, N-terminal domain"/>
    <property type="match status" value="1"/>
</dbReference>
<protein>
    <submittedName>
        <fullName evidence="8">FAD-dependent oxidoreductase</fullName>
    </submittedName>
</protein>
<dbReference type="Pfam" id="PF01571">
    <property type="entry name" value="GCV_T"/>
    <property type="match status" value="1"/>
</dbReference>
<dbReference type="InterPro" id="IPR027266">
    <property type="entry name" value="TrmE/GcvT-like"/>
</dbReference>
<evidence type="ECO:0000259" key="4">
    <source>
        <dbReference type="Pfam" id="PF01571"/>
    </source>
</evidence>
<dbReference type="PANTHER" id="PTHR43757:SF2">
    <property type="entry name" value="AMINOMETHYLTRANSFERASE, MITOCHONDRIAL"/>
    <property type="match status" value="1"/>
</dbReference>
<evidence type="ECO:0000313" key="9">
    <source>
        <dbReference type="Proteomes" id="UP000433788"/>
    </source>
</evidence>
<dbReference type="PRINTS" id="PR00368">
    <property type="entry name" value="FADPNR"/>
</dbReference>
<dbReference type="InterPro" id="IPR041854">
    <property type="entry name" value="BFD-like_2Fe2S-bd_dom_sf"/>
</dbReference>
<dbReference type="SUPFAM" id="SSF101790">
    <property type="entry name" value="Aminomethyltransferase beta-barrel domain"/>
    <property type="match status" value="1"/>
</dbReference>
<dbReference type="Pfam" id="PF08669">
    <property type="entry name" value="GCV_T_C"/>
    <property type="match status" value="1"/>
</dbReference>
<dbReference type="SUPFAM" id="SSF51905">
    <property type="entry name" value="FAD/NAD(P)-binding domain"/>
    <property type="match status" value="1"/>
</dbReference>
<comment type="caution">
    <text evidence="8">The sequence shown here is derived from an EMBL/GenBank/DDBJ whole genome shotgun (WGS) entry which is preliminary data.</text>
</comment>
<feature type="domain" description="FAD/NAD(P)-binding" evidence="5">
    <location>
        <begin position="178"/>
        <end position="430"/>
    </location>
</feature>
<dbReference type="EMBL" id="WJPP01000002">
    <property type="protein sequence ID" value="MRH78108.1"/>
    <property type="molecule type" value="Genomic_DNA"/>
</dbReference>
<dbReference type="GO" id="GO:0008483">
    <property type="term" value="F:transaminase activity"/>
    <property type="evidence" value="ECO:0007669"/>
    <property type="project" value="UniProtKB-KW"/>
</dbReference>
<dbReference type="InterPro" id="IPR029043">
    <property type="entry name" value="GcvT/YgfZ_C"/>
</dbReference>
<accession>A0A6N7QSI9</accession>
<dbReference type="PRINTS" id="PR00411">
    <property type="entry name" value="PNDRDTASEI"/>
</dbReference>
<evidence type="ECO:0000313" key="8">
    <source>
        <dbReference type="EMBL" id="MRH78108.1"/>
    </source>
</evidence>
<keyword evidence="3" id="KW-0560">Oxidoreductase</keyword>
<dbReference type="Pfam" id="PF17806">
    <property type="entry name" value="SO_alpha_A3"/>
    <property type="match status" value="1"/>
</dbReference>
<dbReference type="SUPFAM" id="SSF103025">
    <property type="entry name" value="Folate-binding domain"/>
    <property type="match status" value="1"/>
</dbReference>
<comment type="similarity">
    <text evidence="1">Belongs to the GcvT family.</text>
</comment>
<feature type="domain" description="SoxA A3" evidence="7">
    <location>
        <begin position="486"/>
        <end position="570"/>
    </location>
</feature>
<evidence type="ECO:0000259" key="7">
    <source>
        <dbReference type="Pfam" id="PF17806"/>
    </source>
</evidence>
<dbReference type="InterPro" id="IPR013977">
    <property type="entry name" value="GcvT_C"/>
</dbReference>
<keyword evidence="2" id="KW-0808">Transferase</keyword>
<keyword evidence="2" id="KW-0032">Aminotransferase</keyword>
<dbReference type="Pfam" id="PF13510">
    <property type="entry name" value="Fer2_4"/>
    <property type="match status" value="1"/>
</dbReference>
<dbReference type="Gene3D" id="3.50.50.60">
    <property type="entry name" value="FAD/NAD(P)-binding domain"/>
    <property type="match status" value="1"/>
</dbReference>
<proteinExistence type="inferred from homology"/>
<reference evidence="8 9" key="1">
    <citation type="submission" date="2019-11" db="EMBL/GenBank/DDBJ databases">
        <authorList>
            <person name="Zhang X.Y."/>
        </authorList>
    </citation>
    <scope>NUCLEOTIDE SEQUENCE [LARGE SCALE GENOMIC DNA]</scope>
    <source>
        <strain evidence="8 9">C176</strain>
    </source>
</reference>
<dbReference type="InterPro" id="IPR042204">
    <property type="entry name" value="2Fe-2S-bd_N"/>
</dbReference>
<dbReference type="PANTHER" id="PTHR43757">
    <property type="entry name" value="AMINOMETHYLTRANSFERASE"/>
    <property type="match status" value="1"/>
</dbReference>
<sequence>MKSQRWGYPMANRLPNAIGIDTDSPIEFSFNGRRYTGLQGDTLASALLANHQRIIGRSFKYHRPRGILSIGSEEPAALVTLGTGAQAEPNTKATTVMLRQGMAASSQNCWPSPRFDLMAINGLFAPFFVAGFYYKTFMRPASAWEPLYERVIRRAAGLGKAPDGPDPDRYGQIEASCDVLVIGGGAAGLEAARTAAATGADVMVAEERAWFGGQLALAPALVNGQAGQDWVEQTVRELEGQPNVRLLKETAAYGLYDDKVVGLIETVASDAPSGARQRSWVVRPKQVIFATGAIEQPLAFVGNDLPGVMLAGAALGYAFRFGVAPGKAVLLAGGDEQIVQTALSLKQLGVHVVGVVDSRQTPPSDGMARLADAGIPYHVGCVIGRARGWQSVAGAEIVPLEGTAARMNERQSVRCDTVAVSGGWQPSVHLQCHLGGRPGFDQTHGIFLPPELGEGFQTVGRAAGVINDGDWGPVDRLRVFPAAGGGKRFIDWQHDVTVEDVELAYREGYRSVEHLKRYTTLGMGTDQGKTSNILGLHALATVLGSSVAEAGTTTFRPPYIPITFGALTAAERDRDFRPVRRAPAEAAHRALGAEMITAGLWYRPRVYPQPGESAAHAVRREAAQVRATVGVVDVSTLGKIALVGPDAPEVVNRLYANGMKTLPPGKARYGLMLRDDGLIMDDGTVARFDTDRYLLTTTTANAALVLSHIEFLLETAWVDLQAMAISVSDHWAAFAIAGPQSRAVVQALLPEEDLSAEALPFLGVRETLFEGKDCLVMRNSYSGELAFEVYVTADHGLRLWEQILQVGQAYSITPYGTEAMATLRIEKGHIAGPELDGRVTADDVGLARMVARRKPCVGQALRHRPGLQKPNRPRLVGLLPMDSQAPLKAGSLLRPIGAQEGGDAIEGHVTSVTFSPAMDSMIALGMLTRGDARHGEIIEIWDGLANQTFTVKVVPPVFVDPQGERLHG</sequence>
<dbReference type="Pfam" id="PF07992">
    <property type="entry name" value="Pyr_redox_2"/>
    <property type="match status" value="1"/>
</dbReference>
<dbReference type="InterPro" id="IPR041117">
    <property type="entry name" value="SoxA_A3"/>
</dbReference>
<name>A0A6N7QSI9_9GAMM</name>
<evidence type="ECO:0000256" key="2">
    <source>
        <dbReference type="ARBA" id="ARBA00022576"/>
    </source>
</evidence>
<dbReference type="GO" id="GO:0016491">
    <property type="term" value="F:oxidoreductase activity"/>
    <property type="evidence" value="ECO:0007669"/>
    <property type="project" value="UniProtKB-KW"/>
</dbReference>
<dbReference type="InterPro" id="IPR006222">
    <property type="entry name" value="GCVT_N"/>
</dbReference>
<dbReference type="InterPro" id="IPR036188">
    <property type="entry name" value="FAD/NAD-bd_sf"/>
</dbReference>
<organism evidence="8 9">
    <name type="scientific">Spiribacter salilacus</name>
    <dbReference type="NCBI Taxonomy" id="2664894"/>
    <lineage>
        <taxon>Bacteria</taxon>
        <taxon>Pseudomonadati</taxon>
        <taxon>Pseudomonadota</taxon>
        <taxon>Gammaproteobacteria</taxon>
        <taxon>Chromatiales</taxon>
        <taxon>Ectothiorhodospiraceae</taxon>
        <taxon>Spiribacter</taxon>
    </lineage>
</organism>
<dbReference type="Proteomes" id="UP000433788">
    <property type="component" value="Unassembled WGS sequence"/>
</dbReference>
<dbReference type="AlphaFoldDB" id="A0A6N7QSI9"/>
<dbReference type="InterPro" id="IPR028896">
    <property type="entry name" value="GcvT/YgfZ/DmdA"/>
</dbReference>
<evidence type="ECO:0000256" key="3">
    <source>
        <dbReference type="ARBA" id="ARBA00023002"/>
    </source>
</evidence>
<dbReference type="Gene3D" id="1.10.10.1100">
    <property type="entry name" value="BFD-like [2Fe-2S]-binding domain"/>
    <property type="match status" value="1"/>
</dbReference>
<feature type="domain" description="Aminomethyltransferase C-terminal" evidence="6">
    <location>
        <begin position="874"/>
        <end position="960"/>
    </location>
</feature>
<dbReference type="InterPro" id="IPR023753">
    <property type="entry name" value="FAD/NAD-binding_dom"/>
</dbReference>
<gene>
    <name evidence="8" type="ORF">GH984_05255</name>
</gene>
<feature type="domain" description="GCVT N-terminal" evidence="4">
    <location>
        <begin position="587"/>
        <end position="854"/>
    </location>
</feature>
<keyword evidence="9" id="KW-1185">Reference proteome</keyword>
<dbReference type="Gene3D" id="3.30.1360.120">
    <property type="entry name" value="Probable tRNA modification gtpase trme, domain 1"/>
    <property type="match status" value="1"/>
</dbReference>